<dbReference type="PANTHER" id="PTHR33979:SF2">
    <property type="entry name" value="PEPTIDASE M50B-LIKE-DOMAIN-CONTAINING PROTEIN"/>
    <property type="match status" value="1"/>
</dbReference>
<sequence length="236" mass="25605">MSYLRGHWQLLLIIALVFSLWRTPVIYPLRIFVIFLHELSHGLAGIATGGSIVEISLDPGEGGHALIRGGNRFVTLSAGYLGSLILGAMLFLTALRSRADRAALALCGLTLLVVTVFWIRTPFALAFCLVTGAVMLAMARYLPHQVADLALRVIGLTSLIYVPYDIFDDTLRRSALQSDARMLAEEFGGATVMWGGLWLLLGLAVIWLCLRHGLGPASNIAFRRSSAEGERTAGTP</sequence>
<feature type="transmembrane region" description="Helical" evidence="1">
    <location>
        <begin position="149"/>
        <end position="167"/>
    </location>
</feature>
<evidence type="ECO:0000313" key="3">
    <source>
        <dbReference type="Proteomes" id="UP000184932"/>
    </source>
</evidence>
<feature type="transmembrane region" description="Helical" evidence="1">
    <location>
        <begin position="102"/>
        <end position="118"/>
    </location>
</feature>
<keyword evidence="1" id="KW-0812">Transmembrane</keyword>
<reference evidence="3" key="1">
    <citation type="submission" date="2016-11" db="EMBL/GenBank/DDBJ databases">
        <authorList>
            <person name="Varghese N."/>
            <person name="Submissions S."/>
        </authorList>
    </citation>
    <scope>NUCLEOTIDE SEQUENCE [LARGE SCALE GENOMIC DNA]</scope>
    <source>
        <strain evidence="3">DSM 29440</strain>
    </source>
</reference>
<gene>
    <name evidence="2" type="ORF">SAMN05444002_1981</name>
</gene>
<dbReference type="Proteomes" id="UP000184932">
    <property type="component" value="Unassembled WGS sequence"/>
</dbReference>
<dbReference type="PANTHER" id="PTHR33979">
    <property type="entry name" value="OS02G0221600 PROTEIN"/>
    <property type="match status" value="1"/>
</dbReference>
<evidence type="ECO:0000313" key="2">
    <source>
        <dbReference type="EMBL" id="SIN99097.1"/>
    </source>
</evidence>
<protein>
    <submittedName>
        <fullName evidence="2">Peptidase M50B-like</fullName>
    </submittedName>
</protein>
<keyword evidence="3" id="KW-1185">Reference proteome</keyword>
<name>A0A1N6FV54_9RHOB</name>
<accession>A0A1N6FV54</accession>
<feature type="transmembrane region" description="Helical" evidence="1">
    <location>
        <begin position="73"/>
        <end position="95"/>
    </location>
</feature>
<feature type="transmembrane region" description="Helical" evidence="1">
    <location>
        <begin position="124"/>
        <end position="142"/>
    </location>
</feature>
<organism evidence="2 3">
    <name type="scientific">Vannielia litorea</name>
    <dbReference type="NCBI Taxonomy" id="1217970"/>
    <lineage>
        <taxon>Bacteria</taxon>
        <taxon>Pseudomonadati</taxon>
        <taxon>Pseudomonadota</taxon>
        <taxon>Alphaproteobacteria</taxon>
        <taxon>Rhodobacterales</taxon>
        <taxon>Paracoccaceae</taxon>
        <taxon>Vannielia</taxon>
    </lineage>
</organism>
<feature type="transmembrane region" description="Helical" evidence="1">
    <location>
        <begin position="187"/>
        <end position="210"/>
    </location>
</feature>
<proteinExistence type="predicted"/>
<dbReference type="InterPro" id="IPR049500">
    <property type="entry name" value="Peptidase_M50B-like"/>
</dbReference>
<dbReference type="Pfam" id="PF13398">
    <property type="entry name" value="Peptidase_M50B"/>
    <property type="match status" value="1"/>
</dbReference>
<evidence type="ECO:0000256" key="1">
    <source>
        <dbReference type="SAM" id="Phobius"/>
    </source>
</evidence>
<dbReference type="OrthoDB" id="5381474at2"/>
<dbReference type="EMBL" id="FSRL01000001">
    <property type="protein sequence ID" value="SIN99097.1"/>
    <property type="molecule type" value="Genomic_DNA"/>
</dbReference>
<dbReference type="STRING" id="1217970.SAMN05444002_1981"/>
<dbReference type="RefSeq" id="WP_074256057.1">
    <property type="nucleotide sequence ID" value="NZ_FSRL01000001.1"/>
</dbReference>
<keyword evidence="1" id="KW-0472">Membrane</keyword>
<keyword evidence="1" id="KW-1133">Transmembrane helix</keyword>
<feature type="transmembrane region" description="Helical" evidence="1">
    <location>
        <begin position="6"/>
        <end position="24"/>
    </location>
</feature>
<dbReference type="AlphaFoldDB" id="A0A1N6FV54"/>